<evidence type="ECO:0000313" key="2">
    <source>
        <dbReference type="Proteomes" id="UP000054988"/>
    </source>
</evidence>
<dbReference type="Proteomes" id="UP000054988">
    <property type="component" value="Unassembled WGS sequence"/>
</dbReference>
<proteinExistence type="predicted"/>
<sequence length="75" mass="8409">MPRWNSIVTLQQFAKQIVNVAPVDYQSISHTLENTFTKTQCTLGSKQVNDSSLVIILLTISTGIHQIHPEHQPPN</sequence>
<accession>A0A0W0G112</accession>
<dbReference type="AlphaFoldDB" id="A0A0W0G112"/>
<protein>
    <submittedName>
        <fullName evidence="1">Uncharacterized protein</fullName>
    </submittedName>
</protein>
<dbReference type="EMBL" id="LATX01001362">
    <property type="protein sequence ID" value="KTB42273.1"/>
    <property type="molecule type" value="Genomic_DNA"/>
</dbReference>
<name>A0A0W0G112_MONRR</name>
<evidence type="ECO:0000313" key="1">
    <source>
        <dbReference type="EMBL" id="KTB42273.1"/>
    </source>
</evidence>
<organism evidence="1 2">
    <name type="scientific">Moniliophthora roreri</name>
    <name type="common">Frosty pod rot fungus</name>
    <name type="synonym">Monilia roreri</name>
    <dbReference type="NCBI Taxonomy" id="221103"/>
    <lineage>
        <taxon>Eukaryota</taxon>
        <taxon>Fungi</taxon>
        <taxon>Dikarya</taxon>
        <taxon>Basidiomycota</taxon>
        <taxon>Agaricomycotina</taxon>
        <taxon>Agaricomycetes</taxon>
        <taxon>Agaricomycetidae</taxon>
        <taxon>Agaricales</taxon>
        <taxon>Marasmiineae</taxon>
        <taxon>Marasmiaceae</taxon>
        <taxon>Moniliophthora</taxon>
    </lineage>
</organism>
<reference evidence="1 2" key="1">
    <citation type="submission" date="2015-12" db="EMBL/GenBank/DDBJ databases">
        <title>Draft genome sequence of Moniliophthora roreri, the causal agent of frosty pod rot of cacao.</title>
        <authorList>
            <person name="Aime M.C."/>
            <person name="Diaz-Valderrama J.R."/>
            <person name="Kijpornyongpan T."/>
            <person name="Phillips-Mora W."/>
        </authorList>
    </citation>
    <scope>NUCLEOTIDE SEQUENCE [LARGE SCALE GENOMIC DNA]</scope>
    <source>
        <strain evidence="1 2">MCA 2952</strain>
    </source>
</reference>
<comment type="caution">
    <text evidence="1">The sequence shown here is derived from an EMBL/GenBank/DDBJ whole genome shotgun (WGS) entry which is preliminary data.</text>
</comment>
<gene>
    <name evidence="1" type="ORF">WG66_5148</name>
</gene>